<sequence>QTSAKLAERGPSLRAHDAVAPTYPANPGSVTSSADGEASSATEFLREIEHQLLLIDQAIELITHVYSWILIFLSINYLTDLFFAIYLLMTMKADDYITTYVVYVTEALCFLFLTHNPADALSDAEEEFMVNLRTFIYRLPHDQRLQPNTGIVLALQRPRKLSLCNFGAIGRSSFLNTLAFMFSYVVTCIQFNVPPPPALPTTPPVNATN</sequence>
<feature type="non-terminal residue" evidence="7">
    <location>
        <position position="1"/>
    </location>
</feature>
<accession>A0A6A0GYH3</accession>
<evidence type="ECO:0000256" key="6">
    <source>
        <dbReference type="SAM" id="Phobius"/>
    </source>
</evidence>
<feature type="transmembrane region" description="Helical" evidence="6">
    <location>
        <begin position="96"/>
        <end position="113"/>
    </location>
</feature>
<evidence type="ECO:0000313" key="7">
    <source>
        <dbReference type="EMBL" id="KAA0191812.1"/>
    </source>
</evidence>
<gene>
    <name evidence="7" type="ORF">HAZT_HAZT001671</name>
</gene>
<reference evidence="7" key="3">
    <citation type="submission" date="2019-06" db="EMBL/GenBank/DDBJ databases">
        <authorList>
            <person name="Poynton C."/>
            <person name="Hasenbein S."/>
            <person name="Benoit J.B."/>
            <person name="Sepulveda M.S."/>
            <person name="Poelchau M.F."/>
            <person name="Murali S.C."/>
            <person name="Chen S."/>
            <person name="Glastad K.M."/>
            <person name="Werren J.H."/>
            <person name="Vineis J.H."/>
            <person name="Bowen J.L."/>
            <person name="Friedrich M."/>
            <person name="Jones J."/>
            <person name="Robertson H.M."/>
            <person name="Feyereisen R."/>
            <person name="Mechler-Hickson A."/>
            <person name="Mathers N."/>
            <person name="Lee C.E."/>
            <person name="Colbourne J.K."/>
            <person name="Biales A."/>
            <person name="Johnston J.S."/>
            <person name="Wellborn G.A."/>
            <person name="Rosendale A.J."/>
            <person name="Cridge A.G."/>
            <person name="Munoz-Torres M.C."/>
            <person name="Bain P.A."/>
            <person name="Manny A.R."/>
            <person name="Major K.M."/>
            <person name="Lambert F.N."/>
            <person name="Vulpe C.D."/>
            <person name="Tuck P."/>
            <person name="Blalock B.J."/>
            <person name="Lin Y.-Y."/>
            <person name="Smith M.E."/>
            <person name="Ochoa-Acuna H."/>
            <person name="Chen M.-J.M."/>
            <person name="Childers C.P."/>
            <person name="Qu J."/>
            <person name="Dugan S."/>
            <person name="Lee S.L."/>
            <person name="Chao H."/>
            <person name="Dinh H."/>
            <person name="Han Y."/>
            <person name="Doddapaneni H."/>
            <person name="Worley K.C."/>
            <person name="Muzny D.M."/>
            <person name="Gibbs R.A."/>
            <person name="Richards S."/>
        </authorList>
    </citation>
    <scope>NUCLEOTIDE SEQUENCE</scope>
    <source>
        <strain evidence="7">HAZT.00-mixed</strain>
        <tissue evidence="7">Whole organism</tissue>
    </source>
</reference>
<comment type="caution">
    <text evidence="7">The sequence shown here is derived from an EMBL/GenBank/DDBJ whole genome shotgun (WGS) entry which is preliminary data.</text>
</comment>
<evidence type="ECO:0000256" key="4">
    <source>
        <dbReference type="ARBA" id="ARBA00022989"/>
    </source>
</evidence>
<dbReference type="GO" id="GO:0050909">
    <property type="term" value="P:sensory perception of taste"/>
    <property type="evidence" value="ECO:0007669"/>
    <property type="project" value="InterPro"/>
</dbReference>
<dbReference type="GO" id="GO:0005886">
    <property type="term" value="C:plasma membrane"/>
    <property type="evidence" value="ECO:0007669"/>
    <property type="project" value="UniProtKB-SubCell"/>
</dbReference>
<keyword evidence="3 6" id="KW-0812">Transmembrane</keyword>
<reference evidence="7" key="1">
    <citation type="submission" date="2014-08" db="EMBL/GenBank/DDBJ databases">
        <authorList>
            <person name="Murali S."/>
            <person name="Richards S."/>
            <person name="Bandaranaike D."/>
            <person name="Bellair M."/>
            <person name="Blankenburg K."/>
            <person name="Chao H."/>
            <person name="Dinh H."/>
            <person name="Doddapaneni H."/>
            <person name="Dugan-Rocha S."/>
            <person name="Elkadiri S."/>
            <person name="Gnanaolivu R."/>
            <person name="Hughes D."/>
            <person name="Lee S."/>
            <person name="Li M."/>
            <person name="Ming W."/>
            <person name="Munidasa M."/>
            <person name="Muniz J."/>
            <person name="Nguyen L."/>
            <person name="Osuji N."/>
            <person name="Pu L.-L."/>
            <person name="Puazo M."/>
            <person name="Skinner E."/>
            <person name="Qu C."/>
            <person name="Quiroz J."/>
            <person name="Raj R."/>
            <person name="Weissenberger G."/>
            <person name="Xin Y."/>
            <person name="Zou X."/>
            <person name="Han Y."/>
            <person name="Worley K."/>
            <person name="Muzny D."/>
            <person name="Gibbs R."/>
        </authorList>
    </citation>
    <scope>NUCLEOTIDE SEQUENCE</scope>
    <source>
        <strain evidence="7">HAZT.00-mixed</strain>
        <tissue evidence="7">Whole organism</tissue>
    </source>
</reference>
<protein>
    <submittedName>
        <fullName evidence="7">Gustatory receptor 135</fullName>
    </submittedName>
</protein>
<dbReference type="AlphaFoldDB" id="A0A6A0GYH3"/>
<evidence type="ECO:0000256" key="2">
    <source>
        <dbReference type="ARBA" id="ARBA00022475"/>
    </source>
</evidence>
<evidence type="ECO:0000256" key="1">
    <source>
        <dbReference type="ARBA" id="ARBA00004651"/>
    </source>
</evidence>
<evidence type="ECO:0000256" key="3">
    <source>
        <dbReference type="ARBA" id="ARBA00022692"/>
    </source>
</evidence>
<reference evidence="7" key="2">
    <citation type="journal article" date="2018" name="Environ. Sci. Technol.">
        <title>The Toxicogenome of Hyalella azteca: A Model for Sediment Ecotoxicology and Evolutionary Toxicology.</title>
        <authorList>
            <person name="Poynton H.C."/>
            <person name="Hasenbein S."/>
            <person name="Benoit J.B."/>
            <person name="Sepulveda M.S."/>
            <person name="Poelchau M.F."/>
            <person name="Hughes D.S.T."/>
            <person name="Murali S.C."/>
            <person name="Chen S."/>
            <person name="Glastad K.M."/>
            <person name="Goodisman M.A.D."/>
            <person name="Werren J.H."/>
            <person name="Vineis J.H."/>
            <person name="Bowen J.L."/>
            <person name="Friedrich M."/>
            <person name="Jones J."/>
            <person name="Robertson H.M."/>
            <person name="Feyereisen R."/>
            <person name="Mechler-Hickson A."/>
            <person name="Mathers N."/>
            <person name="Lee C.E."/>
            <person name="Colbourne J.K."/>
            <person name="Biales A."/>
            <person name="Johnston J.S."/>
            <person name="Wellborn G.A."/>
            <person name="Rosendale A.J."/>
            <person name="Cridge A.G."/>
            <person name="Munoz-Torres M.C."/>
            <person name="Bain P.A."/>
            <person name="Manny A.R."/>
            <person name="Major K.M."/>
            <person name="Lambert F.N."/>
            <person name="Vulpe C.D."/>
            <person name="Tuck P."/>
            <person name="Blalock B.J."/>
            <person name="Lin Y.Y."/>
            <person name="Smith M.E."/>
            <person name="Ochoa-Acuna H."/>
            <person name="Chen M.M."/>
            <person name="Childers C.P."/>
            <person name="Qu J."/>
            <person name="Dugan S."/>
            <person name="Lee S.L."/>
            <person name="Chao H."/>
            <person name="Dinh H."/>
            <person name="Han Y."/>
            <person name="Doddapaneni H."/>
            <person name="Worley K.C."/>
            <person name="Muzny D.M."/>
            <person name="Gibbs R.A."/>
            <person name="Richards S."/>
        </authorList>
    </citation>
    <scope>NUCLEOTIDE SEQUENCE</scope>
    <source>
        <strain evidence="7">HAZT.00-mixed</strain>
        <tissue evidence="7">Whole organism</tissue>
    </source>
</reference>
<proteinExistence type="predicted"/>
<keyword evidence="5 6" id="KW-0472">Membrane</keyword>
<evidence type="ECO:0000256" key="5">
    <source>
        <dbReference type="ARBA" id="ARBA00023136"/>
    </source>
</evidence>
<keyword evidence="4 6" id="KW-1133">Transmembrane helix</keyword>
<feature type="transmembrane region" description="Helical" evidence="6">
    <location>
        <begin position="65"/>
        <end position="89"/>
    </location>
</feature>
<name>A0A6A0GYH3_HYAAZ</name>
<dbReference type="Pfam" id="PF08395">
    <property type="entry name" value="7tm_7"/>
    <property type="match status" value="1"/>
</dbReference>
<keyword evidence="7" id="KW-0675">Receptor</keyword>
<organism evidence="7">
    <name type="scientific">Hyalella azteca</name>
    <name type="common">Amphipod</name>
    <dbReference type="NCBI Taxonomy" id="294128"/>
    <lineage>
        <taxon>Eukaryota</taxon>
        <taxon>Metazoa</taxon>
        <taxon>Ecdysozoa</taxon>
        <taxon>Arthropoda</taxon>
        <taxon>Crustacea</taxon>
        <taxon>Multicrustacea</taxon>
        <taxon>Malacostraca</taxon>
        <taxon>Eumalacostraca</taxon>
        <taxon>Peracarida</taxon>
        <taxon>Amphipoda</taxon>
        <taxon>Senticaudata</taxon>
        <taxon>Talitrida</taxon>
        <taxon>Talitroidea</taxon>
        <taxon>Hyalellidae</taxon>
        <taxon>Hyalella</taxon>
    </lineage>
</organism>
<keyword evidence="2" id="KW-1003">Cell membrane</keyword>
<comment type="subcellular location">
    <subcellularLocation>
        <location evidence="1">Cell membrane</location>
        <topology evidence="1">Multi-pass membrane protein</topology>
    </subcellularLocation>
</comment>
<dbReference type="Proteomes" id="UP000711488">
    <property type="component" value="Unassembled WGS sequence"/>
</dbReference>
<dbReference type="InterPro" id="IPR013604">
    <property type="entry name" value="7TM_chemorcpt"/>
</dbReference>
<dbReference type="EMBL" id="JQDR03012072">
    <property type="protein sequence ID" value="KAA0191812.1"/>
    <property type="molecule type" value="Genomic_DNA"/>
</dbReference>